<evidence type="ECO:0000256" key="1">
    <source>
        <dbReference type="SAM" id="MobiDB-lite"/>
    </source>
</evidence>
<reference evidence="2 3" key="1">
    <citation type="submission" date="2023-08" db="EMBL/GenBank/DDBJ databases">
        <title>Black Yeasts Isolated from many extreme environments.</title>
        <authorList>
            <person name="Coleine C."/>
            <person name="Stajich J.E."/>
            <person name="Selbmann L."/>
        </authorList>
    </citation>
    <scope>NUCLEOTIDE SEQUENCE [LARGE SCALE GENOMIC DNA]</scope>
    <source>
        <strain evidence="2 3">CCFEE 5885</strain>
    </source>
</reference>
<evidence type="ECO:0000313" key="2">
    <source>
        <dbReference type="EMBL" id="KAK5092128.1"/>
    </source>
</evidence>
<feature type="region of interest" description="Disordered" evidence="1">
    <location>
        <begin position="55"/>
        <end position="80"/>
    </location>
</feature>
<accession>A0ABR0K958</accession>
<name>A0ABR0K958_9EURO</name>
<dbReference type="EMBL" id="JAVRRG010000063">
    <property type="protein sequence ID" value="KAK5092128.1"/>
    <property type="molecule type" value="Genomic_DNA"/>
</dbReference>
<feature type="compositionally biased region" description="Basic and acidic residues" evidence="1">
    <location>
        <begin position="65"/>
        <end position="79"/>
    </location>
</feature>
<organism evidence="2 3">
    <name type="scientific">Lithohypha guttulata</name>
    <dbReference type="NCBI Taxonomy" id="1690604"/>
    <lineage>
        <taxon>Eukaryota</taxon>
        <taxon>Fungi</taxon>
        <taxon>Dikarya</taxon>
        <taxon>Ascomycota</taxon>
        <taxon>Pezizomycotina</taxon>
        <taxon>Eurotiomycetes</taxon>
        <taxon>Chaetothyriomycetidae</taxon>
        <taxon>Chaetothyriales</taxon>
        <taxon>Trichomeriaceae</taxon>
        <taxon>Lithohypha</taxon>
    </lineage>
</organism>
<protein>
    <submittedName>
        <fullName evidence="2">Uncharacterized protein</fullName>
    </submittedName>
</protein>
<evidence type="ECO:0000313" key="3">
    <source>
        <dbReference type="Proteomes" id="UP001345013"/>
    </source>
</evidence>
<keyword evidence="3" id="KW-1185">Reference proteome</keyword>
<dbReference type="Proteomes" id="UP001345013">
    <property type="component" value="Unassembled WGS sequence"/>
</dbReference>
<sequence>MEPSARARPKTRNTKIQFHRSYTIYNISPSTHKLEEWPFEGYIPCVRDAIRAPTPPSSTYLCQKPRSEKTRSTKDDKYRGSSPETFTLIISPEARELFTLKDILL</sequence>
<proteinExistence type="predicted"/>
<comment type="caution">
    <text evidence="2">The sequence shown here is derived from an EMBL/GenBank/DDBJ whole genome shotgun (WGS) entry which is preliminary data.</text>
</comment>
<gene>
    <name evidence="2" type="ORF">LTR24_005470</name>
</gene>